<evidence type="ECO:0000313" key="8">
    <source>
        <dbReference type="EMBL" id="WIM71436.1"/>
    </source>
</evidence>
<feature type="region of interest" description="Disordered" evidence="5">
    <location>
        <begin position="88"/>
        <end position="134"/>
    </location>
</feature>
<dbReference type="Proteomes" id="UP001238805">
    <property type="component" value="Chromosome"/>
</dbReference>
<evidence type="ECO:0000259" key="7">
    <source>
        <dbReference type="Pfam" id="PF06271"/>
    </source>
</evidence>
<name>A0ABY8VQZ3_9CORY</name>
<evidence type="ECO:0000256" key="1">
    <source>
        <dbReference type="ARBA" id="ARBA00004141"/>
    </source>
</evidence>
<feature type="transmembrane region" description="Helical" evidence="6">
    <location>
        <begin position="208"/>
        <end position="227"/>
    </location>
</feature>
<sequence length="311" mass="33224">MNDQTIDLYALFNLDREATSRELGLLVLARDADLENKGVPATDHRRRQLETAYGVLSEEATRRTYDDALGARLQLTWPELEHLGSFGELPDANLFPGSAQSPGQSPGQPQSQSPFGYPMGTPSPPTAAYPGSYPGGPGAVGSTAASSFGYPTGPVDYSSQVPAQQYGVHPYPDRPSAGLRLGMTLLDSLAAVSVAGVASLMFSFNDTLAGIAAAVVSLAYFIGLEAYTGATPVKHLFGYQVRDLQTGAKPSLEQSAKRYWWRIVGYLPVLGTIVAFVGMIVIGSSINSANQFIGVHDRWAGVEVVRKRNRA</sequence>
<evidence type="ECO:0000256" key="2">
    <source>
        <dbReference type="ARBA" id="ARBA00022692"/>
    </source>
</evidence>
<feature type="transmembrane region" description="Helical" evidence="6">
    <location>
        <begin position="259"/>
        <end position="282"/>
    </location>
</feature>
<dbReference type="InterPro" id="IPR010432">
    <property type="entry name" value="RDD"/>
</dbReference>
<feature type="compositionally biased region" description="Low complexity" evidence="5">
    <location>
        <begin position="96"/>
        <end position="114"/>
    </location>
</feature>
<dbReference type="RefSeq" id="WP_284876007.1">
    <property type="nucleotide sequence ID" value="NZ_CP126970.1"/>
</dbReference>
<evidence type="ECO:0000256" key="3">
    <source>
        <dbReference type="ARBA" id="ARBA00022989"/>
    </source>
</evidence>
<evidence type="ECO:0000256" key="5">
    <source>
        <dbReference type="SAM" id="MobiDB-lite"/>
    </source>
</evidence>
<keyword evidence="3 6" id="KW-1133">Transmembrane helix</keyword>
<dbReference type="EMBL" id="CP126970">
    <property type="protein sequence ID" value="WIM71436.1"/>
    <property type="molecule type" value="Genomic_DNA"/>
</dbReference>
<gene>
    <name evidence="8" type="ORF">QP029_06585</name>
</gene>
<proteinExistence type="predicted"/>
<keyword evidence="2 6" id="KW-0812">Transmembrane</keyword>
<feature type="domain" description="RDD" evidence="7">
    <location>
        <begin position="175"/>
        <end position="301"/>
    </location>
</feature>
<evidence type="ECO:0000256" key="4">
    <source>
        <dbReference type="ARBA" id="ARBA00023136"/>
    </source>
</evidence>
<evidence type="ECO:0000313" key="9">
    <source>
        <dbReference type="Proteomes" id="UP001238805"/>
    </source>
</evidence>
<keyword evidence="4 6" id="KW-0472">Membrane</keyword>
<evidence type="ECO:0000256" key="6">
    <source>
        <dbReference type="SAM" id="Phobius"/>
    </source>
</evidence>
<organism evidence="8 9">
    <name type="scientific">Corynebacterium suedekumii</name>
    <dbReference type="NCBI Taxonomy" id="3049801"/>
    <lineage>
        <taxon>Bacteria</taxon>
        <taxon>Bacillati</taxon>
        <taxon>Actinomycetota</taxon>
        <taxon>Actinomycetes</taxon>
        <taxon>Mycobacteriales</taxon>
        <taxon>Corynebacteriaceae</taxon>
        <taxon>Corynebacterium</taxon>
    </lineage>
</organism>
<comment type="subcellular location">
    <subcellularLocation>
        <location evidence="1">Membrane</location>
        <topology evidence="1">Multi-pass membrane protein</topology>
    </subcellularLocation>
</comment>
<keyword evidence="9" id="KW-1185">Reference proteome</keyword>
<protein>
    <submittedName>
        <fullName evidence="8">RDD family protein</fullName>
    </submittedName>
</protein>
<reference evidence="8 9" key="1">
    <citation type="submission" date="2023-05" db="EMBL/GenBank/DDBJ databases">
        <title>Corynebacterium suedekumii sp. nov. and Corynebacterium breve sp. nov. isolated from raw cow's milk.</title>
        <authorList>
            <person name="Baer M.K."/>
            <person name="Mehl L."/>
            <person name="Hellmuth R."/>
            <person name="Marke G."/>
            <person name="Lipski A."/>
        </authorList>
    </citation>
    <scope>NUCLEOTIDE SEQUENCE [LARGE SCALE GENOMIC DNA]</scope>
    <source>
        <strain evidence="8 9">LM112</strain>
    </source>
</reference>
<feature type="transmembrane region" description="Helical" evidence="6">
    <location>
        <begin position="181"/>
        <end position="202"/>
    </location>
</feature>
<dbReference type="Pfam" id="PF06271">
    <property type="entry name" value="RDD"/>
    <property type="match status" value="1"/>
</dbReference>
<accession>A0ABY8VQZ3</accession>